<evidence type="ECO:0000313" key="2">
    <source>
        <dbReference type="Proteomes" id="UP000308705"/>
    </source>
</evidence>
<accession>A0A4U3MNN8</accession>
<dbReference type="AlphaFoldDB" id="A0A4U3MNN8"/>
<proteinExistence type="predicted"/>
<organism evidence="1 2">
    <name type="scientific">Herbidospora galbida</name>
    <dbReference type="NCBI Taxonomy" id="2575442"/>
    <lineage>
        <taxon>Bacteria</taxon>
        <taxon>Bacillati</taxon>
        <taxon>Actinomycetota</taxon>
        <taxon>Actinomycetes</taxon>
        <taxon>Streptosporangiales</taxon>
        <taxon>Streptosporangiaceae</taxon>
        <taxon>Herbidospora</taxon>
    </lineage>
</organism>
<dbReference type="OrthoDB" id="3542673at2"/>
<name>A0A4U3MNN8_9ACTN</name>
<dbReference type="Proteomes" id="UP000308705">
    <property type="component" value="Unassembled WGS sequence"/>
</dbReference>
<protein>
    <submittedName>
        <fullName evidence="1">Uncharacterized protein</fullName>
    </submittedName>
</protein>
<keyword evidence="2" id="KW-1185">Reference proteome</keyword>
<evidence type="ECO:0000313" key="1">
    <source>
        <dbReference type="EMBL" id="TKK89817.1"/>
    </source>
</evidence>
<dbReference type="EMBL" id="SZQA01000005">
    <property type="protein sequence ID" value="TKK89817.1"/>
    <property type="molecule type" value="Genomic_DNA"/>
</dbReference>
<reference evidence="1 2" key="1">
    <citation type="submission" date="2019-04" db="EMBL/GenBank/DDBJ databases">
        <title>Herbidospora sp. NEAU-GS14.nov., a novel actinomycete isolated from soil.</title>
        <authorList>
            <person name="Han L."/>
        </authorList>
    </citation>
    <scope>NUCLEOTIDE SEQUENCE [LARGE SCALE GENOMIC DNA]</scope>
    <source>
        <strain evidence="1 2">NEAU-GS14</strain>
    </source>
</reference>
<dbReference type="RefSeq" id="WP_137246383.1">
    <property type="nucleotide sequence ID" value="NZ_SZQA01000005.1"/>
</dbReference>
<gene>
    <name evidence="1" type="ORF">FDA94_07975</name>
</gene>
<sequence length="126" mass="13831">MGLSKQTTFTVAGALMAAAILPGLAGYVAARFEAHEQAVKEVLRLRAQLQDIRTARGADMRTLELRDAELRAAQVRDEQARRQPCRPQLERITLAVPRTPVLGPAAVEAIIKSRIELQAPPGWPTR</sequence>
<comment type="caution">
    <text evidence="1">The sequence shown here is derived from an EMBL/GenBank/DDBJ whole genome shotgun (WGS) entry which is preliminary data.</text>
</comment>